<dbReference type="InterPro" id="IPR035391">
    <property type="entry name" value="Arylsulfotran_N"/>
</dbReference>
<feature type="signal peptide" evidence="1">
    <location>
        <begin position="1"/>
        <end position="19"/>
    </location>
</feature>
<dbReference type="InterPro" id="IPR053143">
    <property type="entry name" value="Arylsulfate_ST"/>
</dbReference>
<comment type="caution">
    <text evidence="3">The sequence shown here is derived from an EMBL/GenBank/DDBJ whole genome shotgun (WGS) entry which is preliminary data.</text>
</comment>
<evidence type="ECO:0000313" key="3">
    <source>
        <dbReference type="EMBL" id="MDT0620721.1"/>
    </source>
</evidence>
<dbReference type="PANTHER" id="PTHR35340:SF10">
    <property type="entry name" value="CYTOPLASMIC PROTEIN"/>
    <property type="match status" value="1"/>
</dbReference>
<dbReference type="InterPro" id="IPR010262">
    <property type="entry name" value="Arylsulfotransferase_bact"/>
</dbReference>
<dbReference type="Gene3D" id="2.60.40.3100">
    <property type="entry name" value="Arylsulphate sulphotransferase monomer, N-terminal domain"/>
    <property type="match status" value="1"/>
</dbReference>
<sequence length="518" mass="58486">MNRRYWVVLALFMFVLACSDDNIVDNMDPGPEIDSDLIEEINVQLNPSGYAPLTALLGLKTSEEVFVEVSVIGKNGNASTISNRFQQENTVFNLEILGLYANHLNELQVDLLDANGTSLETQTITIQTAPLIADLPQINIDVPSKSSSPEFNFVNYFGFNQNFRPQRPFIFDQFGEIRWYLNFISHPQLNNLFYDNGMTRLQNGNLLTGDGFTSNIHEIDMMGNLINTWSLQGNGFHHHVIEKPNGNLLVTINDINKATVEDVIIEIDRSSGEFSNTWDLNNSLDNTRRAWPTDLADLNFDWFHANAIEYSSPDDEIIISGRTQGIVKLSAENEVSYIVAPHKEWNTSGSGIELSQFLLTPLDAQNQEITDEDVLLGNTNHPDFEWSWYQHSPILMPNGNLMIFDNGDNRNYTNFGPYSRAVEYEIDEVNKTIKQVWSYGKDRGEETYARIVSKVSYVSDNNSILFTPGSSVDNGTAAGKVVEVDYATKQVIFEATILPPSTVFNISFHNVLRMQLYD</sequence>
<keyword evidence="4" id="KW-1185">Reference proteome</keyword>
<keyword evidence="1" id="KW-0732">Signal</keyword>
<reference evidence="3 4" key="1">
    <citation type="submission" date="2023-09" db="EMBL/GenBank/DDBJ databases">
        <authorList>
            <person name="Rey-Velasco X."/>
        </authorList>
    </citation>
    <scope>NUCLEOTIDE SEQUENCE [LARGE SCALE GENOMIC DNA]</scope>
    <source>
        <strain evidence="3 4">P007</strain>
    </source>
</reference>
<evidence type="ECO:0000259" key="2">
    <source>
        <dbReference type="Pfam" id="PF17425"/>
    </source>
</evidence>
<dbReference type="PROSITE" id="PS51257">
    <property type="entry name" value="PROKAR_LIPOPROTEIN"/>
    <property type="match status" value="1"/>
</dbReference>
<proteinExistence type="predicted"/>
<gene>
    <name evidence="3" type="ORF">RM520_03730</name>
</gene>
<dbReference type="Pfam" id="PF17425">
    <property type="entry name" value="Arylsulfotran_N"/>
    <property type="match status" value="1"/>
</dbReference>
<name>A0ABU3BEZ0_9FLAO</name>
<accession>A0ABU3BEZ0</accession>
<dbReference type="RefSeq" id="WP_311387012.1">
    <property type="nucleotide sequence ID" value="NZ_JAVRHU010000001.1"/>
</dbReference>
<organism evidence="3 4">
    <name type="scientific">Croceitalea vernalis</name>
    <dbReference type="NCBI Taxonomy" id="3075599"/>
    <lineage>
        <taxon>Bacteria</taxon>
        <taxon>Pseudomonadati</taxon>
        <taxon>Bacteroidota</taxon>
        <taxon>Flavobacteriia</taxon>
        <taxon>Flavobacteriales</taxon>
        <taxon>Flavobacteriaceae</taxon>
        <taxon>Croceitalea</taxon>
    </lineage>
</organism>
<dbReference type="Pfam" id="PF05935">
    <property type="entry name" value="Arylsulfotrans"/>
    <property type="match status" value="1"/>
</dbReference>
<dbReference type="Proteomes" id="UP001250662">
    <property type="component" value="Unassembled WGS sequence"/>
</dbReference>
<dbReference type="InterPro" id="IPR038477">
    <property type="entry name" value="ASST_N_sf"/>
</dbReference>
<feature type="chain" id="PRO_5045843321" evidence="1">
    <location>
        <begin position="20"/>
        <end position="518"/>
    </location>
</feature>
<protein>
    <submittedName>
        <fullName evidence="3">Aryl-sulfate sulfotransferase</fullName>
    </submittedName>
</protein>
<evidence type="ECO:0000313" key="4">
    <source>
        <dbReference type="Proteomes" id="UP001250662"/>
    </source>
</evidence>
<evidence type="ECO:0000256" key="1">
    <source>
        <dbReference type="SAM" id="SignalP"/>
    </source>
</evidence>
<dbReference type="PANTHER" id="PTHR35340">
    <property type="entry name" value="PQQ ENZYME REPEAT PROTEIN-RELATED"/>
    <property type="match status" value="1"/>
</dbReference>
<feature type="domain" description="Arylsulfotransferase N-terminal" evidence="2">
    <location>
        <begin position="43"/>
        <end position="129"/>
    </location>
</feature>
<dbReference type="EMBL" id="JAVRHU010000001">
    <property type="protein sequence ID" value="MDT0620721.1"/>
    <property type="molecule type" value="Genomic_DNA"/>
</dbReference>